<dbReference type="PANTHER" id="PTHR36933">
    <property type="entry name" value="SLL0788 PROTEIN"/>
    <property type="match status" value="1"/>
</dbReference>
<proteinExistence type="predicted"/>
<dbReference type="RefSeq" id="WP_203941799.1">
    <property type="nucleotide sequence ID" value="NZ_BAAAGJ010000001.1"/>
</dbReference>
<dbReference type="Proteomes" id="UP000652013">
    <property type="component" value="Unassembled WGS sequence"/>
</dbReference>
<keyword evidence="4" id="KW-1185">Reference proteome</keyword>
<name>A0A8J4DLQ7_9ACTN</name>
<accession>A0A8J4DLQ7</accession>
<evidence type="ECO:0000259" key="2">
    <source>
        <dbReference type="Pfam" id="PF03713"/>
    </source>
</evidence>
<dbReference type="Pfam" id="PF03713">
    <property type="entry name" value="DUF305"/>
    <property type="match status" value="1"/>
</dbReference>
<feature type="signal peptide" evidence="1">
    <location>
        <begin position="1"/>
        <end position="23"/>
    </location>
</feature>
<dbReference type="PROSITE" id="PS51257">
    <property type="entry name" value="PROKAR_LIPOPROTEIN"/>
    <property type="match status" value="1"/>
</dbReference>
<evidence type="ECO:0000313" key="3">
    <source>
        <dbReference type="EMBL" id="GIJ06642.1"/>
    </source>
</evidence>
<dbReference type="Gene3D" id="1.20.1260.10">
    <property type="match status" value="1"/>
</dbReference>
<feature type="domain" description="DUF305" evidence="2">
    <location>
        <begin position="58"/>
        <end position="204"/>
    </location>
</feature>
<keyword evidence="1" id="KW-0732">Signal</keyword>
<comment type="caution">
    <text evidence="3">The sequence shown here is derived from an EMBL/GenBank/DDBJ whole genome shotgun (WGS) entry which is preliminary data.</text>
</comment>
<organism evidence="3 4">
    <name type="scientific">Spirilliplanes yamanashiensis</name>
    <dbReference type="NCBI Taxonomy" id="42233"/>
    <lineage>
        <taxon>Bacteria</taxon>
        <taxon>Bacillati</taxon>
        <taxon>Actinomycetota</taxon>
        <taxon>Actinomycetes</taxon>
        <taxon>Micromonosporales</taxon>
        <taxon>Micromonosporaceae</taxon>
        <taxon>Spirilliplanes</taxon>
    </lineage>
</organism>
<dbReference type="InterPro" id="IPR012347">
    <property type="entry name" value="Ferritin-like"/>
</dbReference>
<dbReference type="InterPro" id="IPR005183">
    <property type="entry name" value="DUF305_CopM-like"/>
</dbReference>
<gene>
    <name evidence="3" type="ORF">Sya03_59940</name>
</gene>
<evidence type="ECO:0000313" key="4">
    <source>
        <dbReference type="Proteomes" id="UP000652013"/>
    </source>
</evidence>
<feature type="chain" id="PRO_5039607030" description="DUF305 domain-containing protein" evidence="1">
    <location>
        <begin position="24"/>
        <end position="207"/>
    </location>
</feature>
<evidence type="ECO:0000256" key="1">
    <source>
        <dbReference type="SAM" id="SignalP"/>
    </source>
</evidence>
<dbReference type="EMBL" id="BOOY01000043">
    <property type="protein sequence ID" value="GIJ06642.1"/>
    <property type="molecule type" value="Genomic_DNA"/>
</dbReference>
<dbReference type="AlphaFoldDB" id="A0A8J4DLQ7"/>
<dbReference type="PANTHER" id="PTHR36933:SF1">
    <property type="entry name" value="SLL0788 PROTEIN"/>
    <property type="match status" value="1"/>
</dbReference>
<reference evidence="3" key="1">
    <citation type="submission" date="2021-01" db="EMBL/GenBank/DDBJ databases">
        <title>Whole genome shotgun sequence of Spirilliplanes yamanashiensis NBRC 15828.</title>
        <authorList>
            <person name="Komaki H."/>
            <person name="Tamura T."/>
        </authorList>
    </citation>
    <scope>NUCLEOTIDE SEQUENCE</scope>
    <source>
        <strain evidence="3">NBRC 15828</strain>
    </source>
</reference>
<sequence length="207" mass="21423">MKRTTVRGAVLGAIATATLLLTAACGGDDMAGMGHGSGATTGAAPSAPASGAASNNADVQFAQMMIVHHQQALEMAAMAETRASDAELKKIATDIKNAQEPEIQKMTGWLTAWGQPTAAAGGHNMPGMTGMPGEMSEEDMAKLEAAKGVEFDREFARMMIAHHNGAIEMARTEESQGGNAEAKALATEIATAQTAEVATLQKILDRL</sequence>
<protein>
    <recommendedName>
        <fullName evidence="2">DUF305 domain-containing protein</fullName>
    </recommendedName>
</protein>